<protein>
    <recommendedName>
        <fullName evidence="1">DUF5641 domain-containing protein</fullName>
    </recommendedName>
</protein>
<dbReference type="Proteomes" id="UP001249851">
    <property type="component" value="Unassembled WGS sequence"/>
</dbReference>
<dbReference type="InterPro" id="IPR040676">
    <property type="entry name" value="DUF5641"/>
</dbReference>
<comment type="caution">
    <text evidence="2">The sequence shown here is derived from an EMBL/GenBank/DDBJ whole genome shotgun (WGS) entry which is preliminary data.</text>
</comment>
<feature type="domain" description="DUF5641" evidence="1">
    <location>
        <begin position="567"/>
        <end position="661"/>
    </location>
</feature>
<sequence>MTFVNKTLKKIDQQLEDYTDDKSKKARLKAFRDTLNEKLGVLTELKARILDQLDEDDFEKEIDETSELKTTIQERIINIELAIKTDSSESEDDDGPAGATIAGLALTKDNYKVAVDLLRERYENKQVIISSHMESLLKLPRVNFVSDIKRVRMVYYQIRSLQALGIKAESYGSLLIPVVMEKIPEEFRLVISRKMKSDTWDVNELIEAFKEELDARDKSRFVGGSANVVEKSWLKPKIPRDPITAAALFLPERGQANCYFFNHPGHRSFNCTSVTDTEKRKEILKKKGRCFVCLRRGHVSNCCPSEYKCKKCFGRHHISVCSGGFHLPQDVTQNATQGSDQPKRCDVVQLCVSKAVGGLNLYVDAYDVPSICAPLSQQKIELAQASYEYLSSLELADSLTGGDGMPIDILIGSDFYWQFMTESVLSENKGELKKEAVPVSTNLVSESEEKTSLSECIGLEHFSSRKKLFRVTAYVMRFISRLKEKIRNTRNIQNFPDQSLSVEEVKAAELLWIREVQKSIAYGDKFSQQKLSLGLFLDDKGIYGCRGRLENSALPYQATSVTEVARRAKYLKSLLDHFRNRWQKEYLTELRQFHQYAVNNRGACPQKESSVKEGDVVIVQDEKRPRNTWKLGRVKKLVKGRDGKTRGAVVETVADNQNRLIEISRAVQHLVPVECKEQGQHLVPVECKEQGTCQQSQPVAGETRTRRQAAIISDTRRRCLR</sequence>
<proteinExistence type="predicted"/>
<evidence type="ECO:0000259" key="1">
    <source>
        <dbReference type="Pfam" id="PF18701"/>
    </source>
</evidence>
<gene>
    <name evidence="2" type="ORF">P5673_023541</name>
</gene>
<keyword evidence="3" id="KW-1185">Reference proteome</keyword>
<dbReference type="EMBL" id="JARQWQ010000066">
    <property type="protein sequence ID" value="KAK2554875.1"/>
    <property type="molecule type" value="Genomic_DNA"/>
</dbReference>
<dbReference type="PANTHER" id="PTHR47331">
    <property type="entry name" value="PHD-TYPE DOMAIN-CONTAINING PROTEIN"/>
    <property type="match status" value="1"/>
</dbReference>
<evidence type="ECO:0000313" key="2">
    <source>
        <dbReference type="EMBL" id="KAK2554875.1"/>
    </source>
</evidence>
<dbReference type="InterPro" id="IPR005312">
    <property type="entry name" value="DUF1759"/>
</dbReference>
<name>A0AAD9Q5V0_ACRCE</name>
<reference evidence="2" key="2">
    <citation type="journal article" date="2023" name="Science">
        <title>Genomic signatures of disease resistance in endangered staghorn corals.</title>
        <authorList>
            <person name="Vollmer S.V."/>
            <person name="Selwyn J.D."/>
            <person name="Despard B.A."/>
            <person name="Roesel C.L."/>
        </authorList>
    </citation>
    <scope>NUCLEOTIDE SEQUENCE</scope>
    <source>
        <strain evidence="2">K2</strain>
    </source>
</reference>
<dbReference type="AlphaFoldDB" id="A0AAD9Q5V0"/>
<dbReference type="Pfam" id="PF18701">
    <property type="entry name" value="DUF5641"/>
    <property type="match status" value="1"/>
</dbReference>
<reference evidence="2" key="1">
    <citation type="journal article" date="2023" name="G3 (Bethesda)">
        <title>Whole genome assembly and annotation of the endangered Caribbean coral Acropora cervicornis.</title>
        <authorList>
            <person name="Selwyn J.D."/>
            <person name="Vollmer S.V."/>
        </authorList>
    </citation>
    <scope>NUCLEOTIDE SEQUENCE</scope>
    <source>
        <strain evidence="2">K2</strain>
    </source>
</reference>
<organism evidence="2 3">
    <name type="scientific">Acropora cervicornis</name>
    <name type="common">Staghorn coral</name>
    <dbReference type="NCBI Taxonomy" id="6130"/>
    <lineage>
        <taxon>Eukaryota</taxon>
        <taxon>Metazoa</taxon>
        <taxon>Cnidaria</taxon>
        <taxon>Anthozoa</taxon>
        <taxon>Hexacorallia</taxon>
        <taxon>Scleractinia</taxon>
        <taxon>Astrocoeniina</taxon>
        <taxon>Acroporidae</taxon>
        <taxon>Acropora</taxon>
    </lineage>
</organism>
<dbReference type="PANTHER" id="PTHR47331:SF5">
    <property type="entry name" value="RIBONUCLEASE H"/>
    <property type="match status" value="1"/>
</dbReference>
<dbReference type="Pfam" id="PF03564">
    <property type="entry name" value="DUF1759"/>
    <property type="match status" value="1"/>
</dbReference>
<evidence type="ECO:0000313" key="3">
    <source>
        <dbReference type="Proteomes" id="UP001249851"/>
    </source>
</evidence>
<accession>A0AAD9Q5V0</accession>